<feature type="transmembrane region" description="Helical" evidence="1">
    <location>
        <begin position="30"/>
        <end position="49"/>
    </location>
</feature>
<evidence type="ECO:0000313" key="3">
    <source>
        <dbReference type="Proteomes" id="UP000622405"/>
    </source>
</evidence>
<dbReference type="Proteomes" id="UP000622405">
    <property type="component" value="Unassembled WGS sequence"/>
</dbReference>
<proteinExistence type="predicted"/>
<sequence>MFFKNAFGNGVNCFVIDQFFFLKLAELNQVIAGVLFLKIMAAIFILMPANR</sequence>
<keyword evidence="1" id="KW-0472">Membrane</keyword>
<dbReference type="EMBL" id="WJBE01000039">
    <property type="protein sequence ID" value="MBC3901660.1"/>
    <property type="molecule type" value="Genomic_DNA"/>
</dbReference>
<name>A0ABR6Z2G5_9FIRM</name>
<organism evidence="2 3">
    <name type="scientific">Acetobacterium malicum</name>
    <dbReference type="NCBI Taxonomy" id="52692"/>
    <lineage>
        <taxon>Bacteria</taxon>
        <taxon>Bacillati</taxon>
        <taxon>Bacillota</taxon>
        <taxon>Clostridia</taxon>
        <taxon>Eubacteriales</taxon>
        <taxon>Eubacteriaceae</taxon>
        <taxon>Acetobacterium</taxon>
    </lineage>
</organism>
<dbReference type="RefSeq" id="WP_186895675.1">
    <property type="nucleotide sequence ID" value="NZ_WJBE01000039.1"/>
</dbReference>
<accession>A0ABR6Z2G5</accession>
<comment type="caution">
    <text evidence="2">The sequence shown here is derived from an EMBL/GenBank/DDBJ whole genome shotgun (WGS) entry which is preliminary data.</text>
</comment>
<protein>
    <submittedName>
        <fullName evidence="2">Uncharacterized protein</fullName>
    </submittedName>
</protein>
<keyword evidence="3" id="KW-1185">Reference proteome</keyword>
<evidence type="ECO:0000256" key="1">
    <source>
        <dbReference type="SAM" id="Phobius"/>
    </source>
</evidence>
<keyword evidence="1" id="KW-1133">Transmembrane helix</keyword>
<gene>
    <name evidence="2" type="ORF">GH811_18850</name>
</gene>
<evidence type="ECO:0000313" key="2">
    <source>
        <dbReference type="EMBL" id="MBC3901660.1"/>
    </source>
</evidence>
<reference evidence="2 3" key="1">
    <citation type="journal article" date="2020" name="mSystems">
        <title>Defining Genomic and Predicted Metabolic Features of the Acetobacterium Genus.</title>
        <authorList>
            <person name="Ross D.E."/>
            <person name="Marshall C.W."/>
            <person name="Gulliver D."/>
            <person name="May H.D."/>
            <person name="Norman R.S."/>
        </authorList>
    </citation>
    <scope>NUCLEOTIDE SEQUENCE [LARGE SCALE GENOMIC DNA]</scope>
    <source>
        <strain evidence="2 3">DSM 4132</strain>
    </source>
</reference>
<keyword evidence="1" id="KW-0812">Transmembrane</keyword>